<evidence type="ECO:0000256" key="1">
    <source>
        <dbReference type="ARBA" id="ARBA00006756"/>
    </source>
</evidence>
<comment type="caution">
    <text evidence="6">The sequence shown here is derived from an EMBL/GenBank/DDBJ whole genome shotgun (WGS) entry which is preliminary data.</text>
</comment>
<dbReference type="PANTHER" id="PTHR12542">
    <property type="entry name" value="EXOCYST COMPLEX PROTEIN EXO70"/>
    <property type="match status" value="1"/>
</dbReference>
<evidence type="ECO:0000313" key="7">
    <source>
        <dbReference type="Proteomes" id="UP001314170"/>
    </source>
</evidence>
<dbReference type="Gene3D" id="1.20.1280.170">
    <property type="entry name" value="Exocyst complex component Exo70"/>
    <property type="match status" value="1"/>
</dbReference>
<feature type="region of interest" description="Disordered" evidence="4">
    <location>
        <begin position="435"/>
        <end position="454"/>
    </location>
</feature>
<dbReference type="Pfam" id="PF20669">
    <property type="entry name" value="Exo70_N"/>
    <property type="match status" value="1"/>
</dbReference>
<keyword evidence="7" id="KW-1185">Reference proteome</keyword>
<protein>
    <recommendedName>
        <fullName evidence="3">Exocyst subunit Exo70 family protein</fullName>
    </recommendedName>
</protein>
<proteinExistence type="inferred from homology"/>
<dbReference type="PANTHER" id="PTHR12542:SF49">
    <property type="entry name" value="EXOCYST SUBUNIT EXO70 FAMILY PROTEIN"/>
    <property type="match status" value="1"/>
</dbReference>
<dbReference type="InterPro" id="IPR004140">
    <property type="entry name" value="Exo70"/>
</dbReference>
<dbReference type="AlphaFoldDB" id="A0AAV1SPV7"/>
<keyword evidence="2 3" id="KW-0813">Transport</keyword>
<reference evidence="6 7" key="1">
    <citation type="submission" date="2024-01" db="EMBL/GenBank/DDBJ databases">
        <authorList>
            <person name="Waweru B."/>
        </authorList>
    </citation>
    <scope>NUCLEOTIDE SEQUENCE [LARGE SCALE GENOMIC DNA]</scope>
</reference>
<dbReference type="GO" id="GO:0015031">
    <property type="term" value="P:protein transport"/>
    <property type="evidence" value="ECO:0007669"/>
    <property type="project" value="UniProtKB-KW"/>
</dbReference>
<evidence type="ECO:0000313" key="6">
    <source>
        <dbReference type="EMBL" id="CAK7355706.1"/>
    </source>
</evidence>
<keyword evidence="3" id="KW-0653">Protein transport</keyword>
<dbReference type="SUPFAM" id="SSF74788">
    <property type="entry name" value="Cullin repeat-like"/>
    <property type="match status" value="1"/>
</dbReference>
<keyword evidence="3" id="KW-0268">Exocytosis</keyword>
<dbReference type="InterPro" id="IPR046364">
    <property type="entry name" value="Exo70_C"/>
</dbReference>
<comment type="function">
    <text evidence="3">Component of the exocyst complex.</text>
</comment>
<evidence type="ECO:0000256" key="3">
    <source>
        <dbReference type="RuleBase" id="RU365026"/>
    </source>
</evidence>
<dbReference type="EMBL" id="CAWUPB010001196">
    <property type="protein sequence ID" value="CAK7355706.1"/>
    <property type="molecule type" value="Genomic_DNA"/>
</dbReference>
<name>A0AAV1SPV7_9ROSI</name>
<accession>A0AAV1SPV7</accession>
<evidence type="ECO:0000259" key="5">
    <source>
        <dbReference type="Pfam" id="PF03081"/>
    </source>
</evidence>
<gene>
    <name evidence="6" type="ORF">DCAF_LOCUS25966</name>
</gene>
<comment type="similarity">
    <text evidence="1 3">Belongs to the EXO70 family.</text>
</comment>
<dbReference type="Pfam" id="PF03081">
    <property type="entry name" value="Exo70_C"/>
    <property type="match status" value="1"/>
</dbReference>
<evidence type="ECO:0000256" key="4">
    <source>
        <dbReference type="SAM" id="MobiDB-lite"/>
    </source>
</evidence>
<dbReference type="GO" id="GO:0005546">
    <property type="term" value="F:phosphatidylinositol-4,5-bisphosphate binding"/>
    <property type="evidence" value="ECO:0007669"/>
    <property type="project" value="InterPro"/>
</dbReference>
<dbReference type="InterPro" id="IPR016159">
    <property type="entry name" value="Cullin_repeat-like_dom_sf"/>
</dbReference>
<dbReference type="GO" id="GO:0000145">
    <property type="term" value="C:exocyst"/>
    <property type="evidence" value="ECO:0007669"/>
    <property type="project" value="InterPro"/>
</dbReference>
<feature type="domain" description="Exocyst complex subunit Exo70 C-terminal" evidence="5">
    <location>
        <begin position="268"/>
        <end position="628"/>
    </location>
</feature>
<evidence type="ECO:0000256" key="2">
    <source>
        <dbReference type="ARBA" id="ARBA00022448"/>
    </source>
</evidence>
<sequence>MGEYETAIPELEGEENLIAAAKQIVRALGSKKNLTDDAKKILADLGAQMTTITTISENGVDEISDDEGRLSVIQEKIMIWETDQSMIWDLGLDEATEYINAADEARKLTERLETMCLKDDGEKELLRRAHDVLQIAMARLEEEFKHMLIQNRQPLEPEHLSFRSSEEDAGSVISLGDDSFEESLRRDSVSRTSEEYIVDLIHPNVIPELRCIANLMFISGYGHECSQAYVSVRRDALDEFLFILEMEKLSIEDVLRLEWGTLNSKIRRWVRTMKIFVRVYLASEKLLSEQIFGEQETVNLVSFADASKASMLQLLNFGEAISIGPHKPEKLFPILSMYEVLADLLPDIDSLYADEAGACVRIDCREVLRRLGDSVRAAFHEFENAIATSISANSFAGGGIHPLTKYVMNYINALTGYRGTLNILLKDLDGEDPMSFSPDMSPSTEEESTREGACDGSPLALHFRSVASILECNLDDKAKLYRDASLQHIFLMNNIHYMAQKVKNSDLRIIFGDEWIRKHNWKFQQHEINYERATWSSILAILKDEGNSNSSKTLLKERFRNFYLAFEEVYRTQTAWSIPNTQLREDLQISTSLKVIQAYRTFVGRHTNHISDKHIKYSADDLQNYLLDLFEGSQRSLHNPHRR</sequence>
<organism evidence="6 7">
    <name type="scientific">Dovyalis caffra</name>
    <dbReference type="NCBI Taxonomy" id="77055"/>
    <lineage>
        <taxon>Eukaryota</taxon>
        <taxon>Viridiplantae</taxon>
        <taxon>Streptophyta</taxon>
        <taxon>Embryophyta</taxon>
        <taxon>Tracheophyta</taxon>
        <taxon>Spermatophyta</taxon>
        <taxon>Magnoliopsida</taxon>
        <taxon>eudicotyledons</taxon>
        <taxon>Gunneridae</taxon>
        <taxon>Pentapetalae</taxon>
        <taxon>rosids</taxon>
        <taxon>fabids</taxon>
        <taxon>Malpighiales</taxon>
        <taxon>Salicaceae</taxon>
        <taxon>Flacourtieae</taxon>
        <taxon>Dovyalis</taxon>
    </lineage>
</organism>
<dbReference type="Proteomes" id="UP001314170">
    <property type="component" value="Unassembled WGS sequence"/>
</dbReference>
<dbReference type="GO" id="GO:0006887">
    <property type="term" value="P:exocytosis"/>
    <property type="evidence" value="ECO:0007669"/>
    <property type="project" value="UniProtKB-KW"/>
</dbReference>